<accession>A0AAE3HKT1</accession>
<gene>
    <name evidence="2" type="ORF">J2T55_002205</name>
</gene>
<dbReference type="EMBL" id="JANUCT010000017">
    <property type="protein sequence ID" value="MCS3904170.1"/>
    <property type="molecule type" value="Genomic_DNA"/>
</dbReference>
<reference evidence="2" key="1">
    <citation type="submission" date="2022-08" db="EMBL/GenBank/DDBJ databases">
        <title>Genomic Encyclopedia of Type Strains, Phase III (KMG-III): the genomes of soil and plant-associated and newly described type strains.</title>
        <authorList>
            <person name="Whitman W."/>
        </authorList>
    </citation>
    <scope>NUCLEOTIDE SEQUENCE</scope>
    <source>
        <strain evidence="2">HMT 1</strain>
    </source>
</reference>
<keyword evidence="1" id="KW-0812">Transmembrane</keyword>
<evidence type="ECO:0008006" key="4">
    <source>
        <dbReference type="Google" id="ProtNLM"/>
    </source>
</evidence>
<feature type="transmembrane region" description="Helical" evidence="1">
    <location>
        <begin position="63"/>
        <end position="87"/>
    </location>
</feature>
<dbReference type="Proteomes" id="UP001204445">
    <property type="component" value="Unassembled WGS sequence"/>
</dbReference>
<comment type="caution">
    <text evidence="2">The sequence shown here is derived from an EMBL/GenBank/DDBJ whole genome shotgun (WGS) entry which is preliminary data.</text>
</comment>
<evidence type="ECO:0000256" key="1">
    <source>
        <dbReference type="SAM" id="Phobius"/>
    </source>
</evidence>
<keyword evidence="1" id="KW-1133">Transmembrane helix</keyword>
<dbReference type="AlphaFoldDB" id="A0AAE3HKT1"/>
<evidence type="ECO:0000313" key="3">
    <source>
        <dbReference type="Proteomes" id="UP001204445"/>
    </source>
</evidence>
<organism evidence="2 3">
    <name type="scientific">Methylohalomonas lacus</name>
    <dbReference type="NCBI Taxonomy" id="398773"/>
    <lineage>
        <taxon>Bacteria</taxon>
        <taxon>Pseudomonadati</taxon>
        <taxon>Pseudomonadota</taxon>
        <taxon>Gammaproteobacteria</taxon>
        <taxon>Methylohalomonadales</taxon>
        <taxon>Methylohalomonadaceae</taxon>
        <taxon>Methylohalomonas</taxon>
    </lineage>
</organism>
<evidence type="ECO:0000313" key="2">
    <source>
        <dbReference type="EMBL" id="MCS3904170.1"/>
    </source>
</evidence>
<keyword evidence="3" id="KW-1185">Reference proteome</keyword>
<sequence>MQRLYFLTDSNDSARKLTDRLLLERIEEDHIHILANADDLPDDLPEATPDENSDFWPALGKGFGIGAVTGLLFAILLALSSLLPGGIADQAPVIALITIFGSVVGAFGAAIVGISVPSTLLERFRQELARGRLVVMIDVPAEKVQDVYNAIRQNVPRTQYCGIEPLQPAFP</sequence>
<name>A0AAE3HKT1_9GAMM</name>
<keyword evidence="1" id="KW-0472">Membrane</keyword>
<proteinExistence type="predicted"/>
<protein>
    <recommendedName>
        <fullName evidence="4">DUF1269 domain-containing protein</fullName>
    </recommendedName>
</protein>
<feature type="transmembrane region" description="Helical" evidence="1">
    <location>
        <begin position="93"/>
        <end position="116"/>
    </location>
</feature>
<dbReference type="RefSeq" id="WP_259056565.1">
    <property type="nucleotide sequence ID" value="NZ_JANUCT010000017.1"/>
</dbReference>